<sequence length="269" mass="31070">MLTVDQIKENWDRLIQFISTAFDGDRKDNLLKMYNELDQRVAEAPASGKIFFHSAFPGGYLHHVLKVIELAPKYSDLWISSGGEKNYSDEELIFVALNHDLGKLGSLTDAYFMPTYENWKVKRGIRYEGNPAVEYMKTADNSLYFLQAYNIKVTENEYLGIKLHDGLYDESNKSYFISYSPTNKLRILPHIIHTADFYAMRLEYEEWRKSSDAQTFLHGQVDTNQFRTKTTPKKLAETLTKNTNVEDYNPDMFDKIFGSTDDGAETGDK</sequence>
<reference evidence="1" key="1">
    <citation type="journal article" date="2015" name="Nature">
        <title>Complex archaea that bridge the gap between prokaryotes and eukaryotes.</title>
        <authorList>
            <person name="Spang A."/>
            <person name="Saw J.H."/>
            <person name="Jorgensen S.L."/>
            <person name="Zaremba-Niedzwiedzka K."/>
            <person name="Martijn J."/>
            <person name="Lind A.E."/>
            <person name="van Eijk R."/>
            <person name="Schleper C."/>
            <person name="Guy L."/>
            <person name="Ettema T.J."/>
        </authorList>
    </citation>
    <scope>NUCLEOTIDE SEQUENCE</scope>
</reference>
<dbReference type="EMBL" id="LAZR01042274">
    <property type="protein sequence ID" value="KKL09919.1"/>
    <property type="molecule type" value="Genomic_DNA"/>
</dbReference>
<evidence type="ECO:0008006" key="2">
    <source>
        <dbReference type="Google" id="ProtNLM"/>
    </source>
</evidence>
<comment type="caution">
    <text evidence="1">The sequence shown here is derived from an EMBL/GenBank/DDBJ whole genome shotgun (WGS) entry which is preliminary data.</text>
</comment>
<accession>A0A0F9AK07</accession>
<gene>
    <name evidence="1" type="ORF">LCGC14_2561030</name>
</gene>
<proteinExistence type="predicted"/>
<dbReference type="AlphaFoldDB" id="A0A0F9AK07"/>
<name>A0A0F9AK07_9ZZZZ</name>
<feature type="non-terminal residue" evidence="1">
    <location>
        <position position="269"/>
    </location>
</feature>
<protein>
    <recommendedName>
        <fullName evidence="2">HD domain-containing protein</fullName>
    </recommendedName>
</protein>
<evidence type="ECO:0000313" key="1">
    <source>
        <dbReference type="EMBL" id="KKL09919.1"/>
    </source>
</evidence>
<organism evidence="1">
    <name type="scientific">marine sediment metagenome</name>
    <dbReference type="NCBI Taxonomy" id="412755"/>
    <lineage>
        <taxon>unclassified sequences</taxon>
        <taxon>metagenomes</taxon>
        <taxon>ecological metagenomes</taxon>
    </lineage>
</organism>